<accession>A0ABM9HZN7</accession>
<evidence type="ECO:0000259" key="13">
    <source>
        <dbReference type="Pfam" id="PF07715"/>
    </source>
</evidence>
<evidence type="ECO:0000256" key="10">
    <source>
        <dbReference type="ARBA" id="ARBA00023237"/>
    </source>
</evidence>
<organism evidence="14 15">
    <name type="scientific">Methylocaldum szegediense</name>
    <dbReference type="NCBI Taxonomy" id="73780"/>
    <lineage>
        <taxon>Bacteria</taxon>
        <taxon>Pseudomonadati</taxon>
        <taxon>Pseudomonadota</taxon>
        <taxon>Gammaproteobacteria</taxon>
        <taxon>Methylococcales</taxon>
        <taxon>Methylococcaceae</taxon>
        <taxon>Methylocaldum</taxon>
    </lineage>
</organism>
<dbReference type="InterPro" id="IPR000531">
    <property type="entry name" value="Beta-barrel_TonB"/>
</dbReference>
<evidence type="ECO:0000256" key="1">
    <source>
        <dbReference type="ARBA" id="ARBA00004571"/>
    </source>
</evidence>
<dbReference type="EMBL" id="OX458333">
    <property type="protein sequence ID" value="CAI8793932.1"/>
    <property type="molecule type" value="Genomic_DNA"/>
</dbReference>
<comment type="similarity">
    <text evidence="2">Belongs to the TonB-dependent receptor family. Hemoglobin/haptoglobin binding protein subfamily.</text>
</comment>
<dbReference type="Pfam" id="PF07715">
    <property type="entry name" value="Plug"/>
    <property type="match status" value="1"/>
</dbReference>
<feature type="domain" description="TonB-dependent receptor-like beta-barrel" evidence="12">
    <location>
        <begin position="252"/>
        <end position="502"/>
    </location>
</feature>
<evidence type="ECO:0000256" key="9">
    <source>
        <dbReference type="ARBA" id="ARBA00023170"/>
    </source>
</evidence>
<keyword evidence="8 11" id="KW-0472">Membrane</keyword>
<keyword evidence="6" id="KW-0732">Signal</keyword>
<keyword evidence="5" id="KW-0812">Transmembrane</keyword>
<name>A0ABM9HZN7_9GAMM</name>
<keyword evidence="3" id="KW-0813">Transport</keyword>
<keyword evidence="9 14" id="KW-0675">Receptor</keyword>
<evidence type="ECO:0000256" key="8">
    <source>
        <dbReference type="ARBA" id="ARBA00023136"/>
    </source>
</evidence>
<dbReference type="RefSeq" id="WP_026609089.1">
    <property type="nucleotide sequence ID" value="NZ_OX458333.1"/>
</dbReference>
<dbReference type="Gene3D" id="2.40.170.20">
    <property type="entry name" value="TonB-dependent receptor, beta-barrel domain"/>
    <property type="match status" value="1"/>
</dbReference>
<evidence type="ECO:0000256" key="3">
    <source>
        <dbReference type="ARBA" id="ARBA00022448"/>
    </source>
</evidence>
<evidence type="ECO:0000259" key="12">
    <source>
        <dbReference type="Pfam" id="PF00593"/>
    </source>
</evidence>
<keyword evidence="10" id="KW-0998">Cell outer membrane</keyword>
<dbReference type="PANTHER" id="PTHR30069">
    <property type="entry name" value="TONB-DEPENDENT OUTER MEMBRANE RECEPTOR"/>
    <property type="match status" value="1"/>
</dbReference>
<evidence type="ECO:0000256" key="4">
    <source>
        <dbReference type="ARBA" id="ARBA00022452"/>
    </source>
</evidence>
<dbReference type="InterPro" id="IPR037066">
    <property type="entry name" value="Plug_dom_sf"/>
</dbReference>
<reference evidence="14 15" key="1">
    <citation type="submission" date="2023-03" db="EMBL/GenBank/DDBJ databases">
        <authorList>
            <person name="Pearce D."/>
        </authorList>
    </citation>
    <scope>NUCLEOTIDE SEQUENCE [LARGE SCALE GENOMIC DNA]</scope>
    <source>
        <strain evidence="14">Msz</strain>
    </source>
</reference>
<comment type="subcellular location">
    <subcellularLocation>
        <location evidence="1">Cell outer membrane</location>
        <topology evidence="1">Multi-pass membrane protein</topology>
    </subcellularLocation>
</comment>
<evidence type="ECO:0000256" key="11">
    <source>
        <dbReference type="RuleBase" id="RU003357"/>
    </source>
</evidence>
<protein>
    <submittedName>
        <fullName evidence="14">Outer membrane cobalamin receptor</fullName>
    </submittedName>
</protein>
<proteinExistence type="inferred from homology"/>
<evidence type="ECO:0000313" key="15">
    <source>
        <dbReference type="Proteomes" id="UP001162030"/>
    </source>
</evidence>
<evidence type="ECO:0000256" key="5">
    <source>
        <dbReference type="ARBA" id="ARBA00022692"/>
    </source>
</evidence>
<evidence type="ECO:0000256" key="6">
    <source>
        <dbReference type="ARBA" id="ARBA00022729"/>
    </source>
</evidence>
<dbReference type="Gene3D" id="2.170.130.10">
    <property type="entry name" value="TonB-dependent receptor, plug domain"/>
    <property type="match status" value="1"/>
</dbReference>
<dbReference type="Pfam" id="PF00593">
    <property type="entry name" value="TonB_dep_Rec_b-barrel"/>
    <property type="match status" value="1"/>
</dbReference>
<evidence type="ECO:0000256" key="2">
    <source>
        <dbReference type="ARBA" id="ARBA00008143"/>
    </source>
</evidence>
<evidence type="ECO:0000313" key="14">
    <source>
        <dbReference type="EMBL" id="CAI8793932.1"/>
    </source>
</evidence>
<keyword evidence="4" id="KW-1134">Transmembrane beta strand</keyword>
<dbReference type="InterPro" id="IPR012910">
    <property type="entry name" value="Plug_dom"/>
</dbReference>
<dbReference type="PANTHER" id="PTHR30069:SF29">
    <property type="entry name" value="HEMOGLOBIN AND HEMOGLOBIN-HAPTOGLOBIN-BINDING PROTEIN 1-RELATED"/>
    <property type="match status" value="1"/>
</dbReference>
<keyword evidence="15" id="KW-1185">Reference proteome</keyword>
<evidence type="ECO:0000256" key="7">
    <source>
        <dbReference type="ARBA" id="ARBA00023077"/>
    </source>
</evidence>
<dbReference type="SUPFAM" id="SSF56935">
    <property type="entry name" value="Porins"/>
    <property type="match status" value="1"/>
</dbReference>
<dbReference type="Proteomes" id="UP001162030">
    <property type="component" value="Chromosome"/>
</dbReference>
<sequence>MTELRIQASAWKLIGPLAALLVFRTPFTSPQTDVIELPQLTIIAGSEQRQTTDEFSQALANNVTFRTRSELESSQYSNINNFLRGTPGISVFRGSEGRGVGLRVRGVSAAQGVVTFDGVPLLTALPGLSWLDTIPAEALGSVSVVLGSGHAYYSGQGIAGSIHLNSKRALENYGLAHVEGGSFGTFRTTLSGGLKTTRADLSVTGSRVNQFDGAYDAIPNRGNPERDPFGSTLGIARYGARLTPDLSVNGSLLYKDSWQDADLPSVTPTGLPTFVDSATTEFHERLWLTQHTASARLTENWTTQLQLAYTENDIAARAGRLSVSFRSQLMFADWRNVQILSDDPLRQQYWRLVWGGQARYERGENNHILLPSPSLDERKTVTGFAELQADLGRWHHEAGIRFEHHDDYGSHTLLHFGSRWDPSPALSLRAKAGTGFRAPSYGELLIPLLSNPALEPEKGLTADIGFDWTPTRDLRFSLTGYYGRYNDLLTSQVAVGRFVGVSRIARRQYSRSPVDFTSRRGAFCRAQQHTAGAHRRSGGFDRSPLVGTNPKRFGFHISIQSQSRY</sequence>
<gene>
    <name evidence="14" type="ORF">MSZNOR_1456</name>
</gene>
<keyword evidence="7 11" id="KW-0798">TonB box</keyword>
<feature type="domain" description="TonB-dependent receptor plug" evidence="13">
    <location>
        <begin position="60"/>
        <end position="160"/>
    </location>
</feature>
<dbReference type="InterPro" id="IPR039426">
    <property type="entry name" value="TonB-dep_rcpt-like"/>
</dbReference>
<dbReference type="InterPro" id="IPR036942">
    <property type="entry name" value="Beta-barrel_TonB_sf"/>
</dbReference>